<keyword evidence="2" id="KW-1185">Reference proteome</keyword>
<name>A0A511ME15_9NOCA</name>
<evidence type="ECO:0000313" key="1">
    <source>
        <dbReference type="EMBL" id="GEM38387.1"/>
    </source>
</evidence>
<gene>
    <name evidence="1" type="ORF">NN4_29060</name>
</gene>
<protein>
    <submittedName>
        <fullName evidence="1">Uncharacterized protein</fullName>
    </submittedName>
</protein>
<dbReference type="AlphaFoldDB" id="A0A511ME15"/>
<evidence type="ECO:0000313" key="2">
    <source>
        <dbReference type="Proteomes" id="UP000321424"/>
    </source>
</evidence>
<accession>A0A511ME15</accession>
<dbReference type="Proteomes" id="UP000321424">
    <property type="component" value="Unassembled WGS sequence"/>
</dbReference>
<organism evidence="1 2">
    <name type="scientific">Nocardia ninae NBRC 108245</name>
    <dbReference type="NCBI Taxonomy" id="1210091"/>
    <lineage>
        <taxon>Bacteria</taxon>
        <taxon>Bacillati</taxon>
        <taxon>Actinomycetota</taxon>
        <taxon>Actinomycetes</taxon>
        <taxon>Mycobacteriales</taxon>
        <taxon>Nocardiaceae</taxon>
        <taxon>Nocardia</taxon>
    </lineage>
</organism>
<comment type="caution">
    <text evidence="1">The sequence shown here is derived from an EMBL/GenBank/DDBJ whole genome shotgun (WGS) entry which is preliminary data.</text>
</comment>
<sequence>MRFLAIELVESRPKLTERCWPRWVYGPIGKIRVGYPLAISERWLRPTKAQADTRPAREIQ</sequence>
<reference evidence="1 2" key="1">
    <citation type="submission" date="2019-07" db="EMBL/GenBank/DDBJ databases">
        <title>Whole genome shotgun sequence of Nocardia ninae NBRC 108245.</title>
        <authorList>
            <person name="Hosoyama A."/>
            <person name="Uohara A."/>
            <person name="Ohji S."/>
            <person name="Ichikawa N."/>
        </authorList>
    </citation>
    <scope>NUCLEOTIDE SEQUENCE [LARGE SCALE GENOMIC DNA]</scope>
    <source>
        <strain evidence="1 2">NBRC 108245</strain>
    </source>
</reference>
<proteinExistence type="predicted"/>
<dbReference type="EMBL" id="BJXA01000015">
    <property type="protein sequence ID" value="GEM38387.1"/>
    <property type="molecule type" value="Genomic_DNA"/>
</dbReference>